<dbReference type="PANTHER" id="PTHR42850:SF10">
    <property type="entry name" value="SERINE_THREONINE-PROTEIN PHOSPHATASE 1"/>
    <property type="match status" value="1"/>
</dbReference>
<reference evidence="2" key="2">
    <citation type="submission" date="2021-04" db="EMBL/GenBank/DDBJ databases">
        <authorList>
            <person name="Gilroy R."/>
        </authorList>
    </citation>
    <scope>NUCLEOTIDE SEQUENCE</scope>
    <source>
        <strain evidence="2">ChiBcec1-1630</strain>
    </source>
</reference>
<dbReference type="InterPro" id="IPR004843">
    <property type="entry name" value="Calcineurin-like_PHP"/>
</dbReference>
<dbReference type="GO" id="GO:0016791">
    <property type="term" value="F:phosphatase activity"/>
    <property type="evidence" value="ECO:0007669"/>
    <property type="project" value="TreeGrafter"/>
</dbReference>
<gene>
    <name evidence="2" type="ORF">H9926_09695</name>
</gene>
<dbReference type="SUPFAM" id="SSF56300">
    <property type="entry name" value="Metallo-dependent phosphatases"/>
    <property type="match status" value="1"/>
</dbReference>
<evidence type="ECO:0000313" key="3">
    <source>
        <dbReference type="Proteomes" id="UP000823922"/>
    </source>
</evidence>
<proteinExistence type="predicted"/>
<dbReference type="Pfam" id="PF00149">
    <property type="entry name" value="Metallophos"/>
    <property type="match status" value="1"/>
</dbReference>
<feature type="domain" description="Calcineurin-like phosphoesterase" evidence="1">
    <location>
        <begin position="1"/>
        <end position="164"/>
    </location>
</feature>
<dbReference type="PANTHER" id="PTHR42850">
    <property type="entry name" value="METALLOPHOSPHOESTERASE"/>
    <property type="match status" value="1"/>
</dbReference>
<dbReference type="InterPro" id="IPR050126">
    <property type="entry name" value="Ap4A_hydrolase"/>
</dbReference>
<dbReference type="Proteomes" id="UP000823922">
    <property type="component" value="Unassembled WGS sequence"/>
</dbReference>
<dbReference type="GO" id="GO:0008803">
    <property type="term" value="F:bis(5'-nucleosyl)-tetraphosphatase (symmetrical) activity"/>
    <property type="evidence" value="ECO:0007669"/>
    <property type="project" value="TreeGrafter"/>
</dbReference>
<protein>
    <submittedName>
        <fullName evidence="2">Metallophosphoesterase</fullName>
    </submittedName>
</protein>
<evidence type="ECO:0000259" key="1">
    <source>
        <dbReference type="Pfam" id="PF00149"/>
    </source>
</evidence>
<evidence type="ECO:0000313" key="2">
    <source>
        <dbReference type="EMBL" id="HJC88275.1"/>
    </source>
</evidence>
<comment type="caution">
    <text evidence="2">The sequence shown here is derived from an EMBL/GenBank/DDBJ whole genome shotgun (WGS) entry which is preliminary data.</text>
</comment>
<dbReference type="EMBL" id="DWVS01000247">
    <property type="protein sequence ID" value="HJC88275.1"/>
    <property type="molecule type" value="Genomic_DNA"/>
</dbReference>
<dbReference type="GO" id="GO:0005737">
    <property type="term" value="C:cytoplasm"/>
    <property type="evidence" value="ECO:0007669"/>
    <property type="project" value="TreeGrafter"/>
</dbReference>
<dbReference type="Gene3D" id="3.60.21.10">
    <property type="match status" value="1"/>
</dbReference>
<name>A0A9D2TT83_9FIRM</name>
<sequence length="211" mass="23841">MSDLHGQYEAFLRMLWKIRFHPERDLLILAGDLIDCGPDSCSMLEYTRMESSVLVLRGNHEQDLINAWSSFGLRADPVLFARLKERRGKDAPEEYVSWLSSLPSCCSLTLGERRFLIAHAAPPSPTPQEAPDWERCLYGGEKDFYQEACRWDGTVLIAGHTPTIHFSGRAQIWKSPDGLRQVIDCGASCPECGGRLGCLRLNDMAEFYTEI</sequence>
<dbReference type="InterPro" id="IPR029052">
    <property type="entry name" value="Metallo-depent_PP-like"/>
</dbReference>
<dbReference type="GO" id="GO:0110154">
    <property type="term" value="P:RNA decapping"/>
    <property type="evidence" value="ECO:0007669"/>
    <property type="project" value="TreeGrafter"/>
</dbReference>
<organism evidence="2 3">
    <name type="scientific">Candidatus Eisenbergiella intestinigallinarum</name>
    <dbReference type="NCBI Taxonomy" id="2838549"/>
    <lineage>
        <taxon>Bacteria</taxon>
        <taxon>Bacillati</taxon>
        <taxon>Bacillota</taxon>
        <taxon>Clostridia</taxon>
        <taxon>Lachnospirales</taxon>
        <taxon>Lachnospiraceae</taxon>
        <taxon>Eisenbergiella</taxon>
    </lineage>
</organism>
<accession>A0A9D2TT83</accession>
<reference evidence="2" key="1">
    <citation type="journal article" date="2021" name="PeerJ">
        <title>Extensive microbial diversity within the chicken gut microbiome revealed by metagenomics and culture.</title>
        <authorList>
            <person name="Gilroy R."/>
            <person name="Ravi A."/>
            <person name="Getino M."/>
            <person name="Pursley I."/>
            <person name="Horton D.L."/>
            <person name="Alikhan N.F."/>
            <person name="Baker D."/>
            <person name="Gharbi K."/>
            <person name="Hall N."/>
            <person name="Watson M."/>
            <person name="Adriaenssens E.M."/>
            <person name="Foster-Nyarko E."/>
            <person name="Jarju S."/>
            <person name="Secka A."/>
            <person name="Antonio M."/>
            <person name="Oren A."/>
            <person name="Chaudhuri R.R."/>
            <person name="La Ragione R."/>
            <person name="Hildebrand F."/>
            <person name="Pallen M.J."/>
        </authorList>
    </citation>
    <scope>NUCLEOTIDE SEQUENCE</scope>
    <source>
        <strain evidence="2">ChiBcec1-1630</strain>
    </source>
</reference>
<dbReference type="AlphaFoldDB" id="A0A9D2TT83"/>